<proteinExistence type="inferred from homology"/>
<feature type="domain" description="Maturase MatK N-terminal" evidence="11">
    <location>
        <begin position="7"/>
        <end position="341"/>
    </location>
</feature>
<evidence type="ECO:0000256" key="3">
    <source>
        <dbReference type="ARBA" id="ARBA00022528"/>
    </source>
</evidence>
<reference evidence="12" key="1">
    <citation type="journal article" date="2020" name="Front. Plant Sci.">
        <title>Plastome Evolution and Phylogeny of Orchidaceae, With 24 New Sequences.</title>
        <authorList>
            <person name="Kim Y.-K."/>
            <person name="Jo S."/>
            <person name="Cheon S.-H."/>
            <person name="Joo M.-J."/>
            <person name="Hong J.-R."/>
            <person name="Kwak M."/>
            <person name="Kim K.-J."/>
        </authorList>
    </citation>
    <scope>NUCLEOTIDE SEQUENCE</scope>
</reference>
<dbReference type="PANTHER" id="PTHR34811">
    <property type="entry name" value="MATURASE K"/>
    <property type="match status" value="1"/>
</dbReference>
<evidence type="ECO:0000256" key="8">
    <source>
        <dbReference type="HAMAP-Rule" id="MF_01390"/>
    </source>
</evidence>
<dbReference type="InterPro" id="IPR024942">
    <property type="entry name" value="Maturase_MatK_N"/>
</dbReference>
<comment type="subcellular location">
    <subcellularLocation>
        <location evidence="1 8">Plastid</location>
        <location evidence="1 8">Chloroplast</location>
    </subcellularLocation>
</comment>
<name>A0A6G7KX23_9ASPA</name>
<feature type="domain" description="Domain X" evidence="10">
    <location>
        <begin position="370"/>
        <end position="479"/>
    </location>
</feature>
<evidence type="ECO:0000256" key="7">
    <source>
        <dbReference type="ARBA" id="ARBA00022884"/>
    </source>
</evidence>
<dbReference type="GO" id="GO:0008033">
    <property type="term" value="P:tRNA processing"/>
    <property type="evidence" value="ECO:0007669"/>
    <property type="project" value="UniProtKB-KW"/>
</dbReference>
<dbReference type="HAMAP" id="MF_01390">
    <property type="entry name" value="MatK"/>
    <property type="match status" value="1"/>
</dbReference>
<evidence type="ECO:0000259" key="10">
    <source>
        <dbReference type="Pfam" id="PF01348"/>
    </source>
</evidence>
<comment type="function">
    <text evidence="8 9">Usually encoded in the trnK tRNA gene intron. Probably assists in splicing its own and other chloroplast group II introns.</text>
</comment>
<dbReference type="Pfam" id="PF01824">
    <property type="entry name" value="MatK_N"/>
    <property type="match status" value="1"/>
</dbReference>
<accession>A0A6G7KX23</accession>
<evidence type="ECO:0000256" key="9">
    <source>
        <dbReference type="RuleBase" id="RU004226"/>
    </source>
</evidence>
<dbReference type="Pfam" id="PF01348">
    <property type="entry name" value="Intron_maturas2"/>
    <property type="match status" value="1"/>
</dbReference>
<dbReference type="InterPro" id="IPR002866">
    <property type="entry name" value="Maturase_MatK"/>
</dbReference>
<keyword evidence="6 8" id="KW-0819">tRNA processing</keyword>
<evidence type="ECO:0000256" key="2">
    <source>
        <dbReference type="ARBA" id="ARBA00006621"/>
    </source>
</evidence>
<dbReference type="GO" id="GO:0008380">
    <property type="term" value="P:RNA splicing"/>
    <property type="evidence" value="ECO:0007669"/>
    <property type="project" value="UniProtKB-UniRule"/>
</dbReference>
<protein>
    <recommendedName>
        <fullName evidence="8">Maturase K</fullName>
    </recommendedName>
    <alternativeName>
        <fullName evidence="8">Intron maturase</fullName>
    </alternativeName>
</protein>
<dbReference type="EMBL" id="MN200371">
    <property type="protein sequence ID" value="QII89904.1"/>
    <property type="molecule type" value="Genomic_DNA"/>
</dbReference>
<sequence>MDVNGRIKIFLKNDTFWQQNFLYPLLLQEYIYSLAHDHSYKPGEIIGSDNKSSLVLVKRLITRIYKQNYLISSSSLDYSNQNGFLEQKKSFSSDFCSRMVSESFGIILEIPFSLRLVSSLEEKKRPKSHNLRSIHSIFPFLEDKLLHLNYVSDLLIPYSIHLEILVQILQCWIKDVLCLHFLRLFFHEYHNFHNNWKSIIISNKSIYVFSKRKKRLFGFLYNSYVYESEYLFLFLRKQSSYLRSTCYGVFLEQTHFYGKIESLIVLCSNFLNRNLWLFKDLFIHYVRYQGKSILASKGTLILMKKWKYYLLNFWQSYFHFWSQPSRIHIKQLSNYSFYFLGYFSSVLKNRLVVRNQMLDNSFIINTLIHKLDTVVPIISLIGSLSKAQFCTLLGHPNSKPIWTDLSDSDILDRFCQICRNLCRYHSGSSKKQVLYRLKYILRVSCARTLARKHKSTVRTFMRRLGSVFLEEFFMEEEQVFSLIFLREIPFLLHVSHRERIWYLDIICINDLVAHS</sequence>
<dbReference type="GO" id="GO:0009507">
    <property type="term" value="C:chloroplast"/>
    <property type="evidence" value="ECO:0007669"/>
    <property type="project" value="UniProtKB-SubCell"/>
</dbReference>
<keyword evidence="3 9" id="KW-0150">Chloroplast</keyword>
<evidence type="ECO:0000256" key="5">
    <source>
        <dbReference type="ARBA" id="ARBA00022664"/>
    </source>
</evidence>
<evidence type="ECO:0000259" key="11">
    <source>
        <dbReference type="Pfam" id="PF01824"/>
    </source>
</evidence>
<dbReference type="GO" id="GO:0006397">
    <property type="term" value="P:mRNA processing"/>
    <property type="evidence" value="ECO:0007669"/>
    <property type="project" value="UniProtKB-KW"/>
</dbReference>
<dbReference type="AlphaFoldDB" id="A0A6G7KX23"/>
<keyword evidence="5 8" id="KW-0507">mRNA processing</keyword>
<evidence type="ECO:0000313" key="12">
    <source>
        <dbReference type="EMBL" id="QII89904.1"/>
    </source>
</evidence>
<comment type="similarity">
    <text evidence="2 8">Belongs to the intron maturase 2 family. MatK subfamily.</text>
</comment>
<dbReference type="InterPro" id="IPR024937">
    <property type="entry name" value="Domain_X"/>
</dbReference>
<evidence type="ECO:0000256" key="4">
    <source>
        <dbReference type="ARBA" id="ARBA00022640"/>
    </source>
</evidence>
<geneLocation type="chloroplast" evidence="12"/>
<dbReference type="GeneID" id="54118570"/>
<evidence type="ECO:0000256" key="1">
    <source>
        <dbReference type="ARBA" id="ARBA00004229"/>
    </source>
</evidence>
<gene>
    <name evidence="8 12" type="primary">matK</name>
</gene>
<keyword evidence="7 8" id="KW-0694">RNA-binding</keyword>
<dbReference type="RefSeq" id="YP_009748224.1">
    <property type="nucleotide sequence ID" value="NC_046806.1"/>
</dbReference>
<organism evidence="12">
    <name type="scientific">Pogonia japonica</name>
    <dbReference type="NCBI Taxonomy" id="78836"/>
    <lineage>
        <taxon>Eukaryota</taxon>
        <taxon>Viridiplantae</taxon>
        <taxon>Streptophyta</taxon>
        <taxon>Embryophyta</taxon>
        <taxon>Tracheophyta</taxon>
        <taxon>Spermatophyta</taxon>
        <taxon>Magnoliopsida</taxon>
        <taxon>Liliopsida</taxon>
        <taxon>Asparagales</taxon>
        <taxon>Orchidaceae</taxon>
        <taxon>Vanilloideae</taxon>
        <taxon>Pogonieae</taxon>
        <taxon>Pogonia</taxon>
    </lineage>
</organism>
<dbReference type="GO" id="GO:0003723">
    <property type="term" value="F:RNA binding"/>
    <property type="evidence" value="ECO:0007669"/>
    <property type="project" value="UniProtKB-KW"/>
</dbReference>
<evidence type="ECO:0000256" key="6">
    <source>
        <dbReference type="ARBA" id="ARBA00022694"/>
    </source>
</evidence>
<keyword evidence="4 9" id="KW-0934">Plastid</keyword>
<dbReference type="PANTHER" id="PTHR34811:SF1">
    <property type="entry name" value="MATURASE K"/>
    <property type="match status" value="1"/>
</dbReference>